<dbReference type="GO" id="GO:0005524">
    <property type="term" value="F:ATP binding"/>
    <property type="evidence" value="ECO:0007669"/>
    <property type="project" value="UniProtKB-KW"/>
</dbReference>
<dbReference type="InterPro" id="IPR011545">
    <property type="entry name" value="DEAD/DEAH_box_helicase_dom"/>
</dbReference>
<dbReference type="GO" id="GO:1990904">
    <property type="term" value="C:ribonucleoprotein complex"/>
    <property type="evidence" value="ECO:0007669"/>
    <property type="project" value="TreeGrafter"/>
</dbReference>
<dbReference type="GO" id="GO:0051028">
    <property type="term" value="P:mRNA transport"/>
    <property type="evidence" value="ECO:0007669"/>
    <property type="project" value="UniProtKB-KW"/>
</dbReference>
<dbReference type="GO" id="GO:0008380">
    <property type="term" value="P:RNA splicing"/>
    <property type="evidence" value="ECO:0007669"/>
    <property type="project" value="UniProtKB-KW"/>
</dbReference>
<keyword evidence="25" id="KW-0508">mRNA splicing</keyword>
<evidence type="ECO:0000256" key="27">
    <source>
        <dbReference type="ARBA" id="ARBA00023211"/>
    </source>
</evidence>
<dbReference type="InterPro" id="IPR044446">
    <property type="entry name" value="DHX9_DSRM_2"/>
</dbReference>
<evidence type="ECO:0000256" key="28">
    <source>
        <dbReference type="ARBA" id="ARBA00023212"/>
    </source>
</evidence>
<keyword evidence="7" id="KW-0806">Transcription termination</keyword>
<dbReference type="CDD" id="cd19855">
    <property type="entry name" value="DSRM_DHX9_rpt2"/>
    <property type="match status" value="1"/>
</dbReference>
<keyword evidence="14" id="KW-0378">Hydrolase</keyword>
<dbReference type="GO" id="GO:0003677">
    <property type="term" value="F:DNA binding"/>
    <property type="evidence" value="ECO:0007669"/>
    <property type="project" value="UniProtKB-KW"/>
</dbReference>
<dbReference type="SUPFAM" id="SSF52540">
    <property type="entry name" value="P-loop containing nucleoside triphosphate hydrolases"/>
    <property type="match status" value="1"/>
</dbReference>
<keyword evidence="20" id="KW-0805">Transcription regulation</keyword>
<evidence type="ECO:0000256" key="8">
    <source>
        <dbReference type="ARBA" id="ARBA00022490"/>
    </source>
</evidence>
<dbReference type="GO" id="GO:0003724">
    <property type="term" value="F:RNA helicase activity"/>
    <property type="evidence" value="ECO:0007669"/>
    <property type="project" value="UniProtKB-EC"/>
</dbReference>
<dbReference type="SMART" id="SM00487">
    <property type="entry name" value="DEXDc"/>
    <property type="match status" value="1"/>
</dbReference>
<dbReference type="GO" id="GO:0005813">
    <property type="term" value="C:centrosome"/>
    <property type="evidence" value="ECO:0007669"/>
    <property type="project" value="UniProtKB-SubCell"/>
</dbReference>
<evidence type="ECO:0000256" key="3">
    <source>
        <dbReference type="ARBA" id="ARBA00004642"/>
    </source>
</evidence>
<dbReference type="Pfam" id="PF21010">
    <property type="entry name" value="HA2_C"/>
    <property type="match status" value="1"/>
</dbReference>
<dbReference type="Gene3D" id="1.20.120.1080">
    <property type="match status" value="1"/>
</dbReference>
<name>A0A2K6DK09_MACNE</name>
<dbReference type="EC" id="3.6.4.13" evidence="5"/>
<dbReference type="Pfam" id="PF00271">
    <property type="entry name" value="Helicase_C"/>
    <property type="match status" value="1"/>
</dbReference>
<dbReference type="GO" id="GO:0005730">
    <property type="term" value="C:nucleolus"/>
    <property type="evidence" value="ECO:0007669"/>
    <property type="project" value="UniProtKB-SubCell"/>
</dbReference>
<dbReference type="FunFam" id="3.30.160.20:FF:000026">
    <property type="entry name" value="ATP-dependent RNA helicase A"/>
    <property type="match status" value="1"/>
</dbReference>
<dbReference type="InterPro" id="IPR027417">
    <property type="entry name" value="P-loop_NTPase"/>
</dbReference>
<evidence type="ECO:0000256" key="25">
    <source>
        <dbReference type="ARBA" id="ARBA00023187"/>
    </source>
</evidence>
<organism evidence="39 40">
    <name type="scientific">Macaca nemestrina</name>
    <name type="common">Pig-tailed macaque</name>
    <dbReference type="NCBI Taxonomy" id="9545"/>
    <lineage>
        <taxon>Eukaryota</taxon>
        <taxon>Metazoa</taxon>
        <taxon>Chordata</taxon>
        <taxon>Craniata</taxon>
        <taxon>Vertebrata</taxon>
        <taxon>Euteleostomi</taxon>
        <taxon>Mammalia</taxon>
        <taxon>Eutheria</taxon>
        <taxon>Euarchontoglires</taxon>
        <taxon>Primates</taxon>
        <taxon>Haplorrhini</taxon>
        <taxon>Catarrhini</taxon>
        <taxon>Cercopithecidae</taxon>
        <taxon>Cercopithecinae</taxon>
        <taxon>Macaca</taxon>
    </lineage>
</organism>
<dbReference type="InterPro" id="IPR044445">
    <property type="entry name" value="DHX9_DSRM_1"/>
</dbReference>
<comment type="similarity">
    <text evidence="4">Belongs to the DEAD box helicase family. DEAH subfamily.</text>
</comment>
<keyword evidence="15" id="KW-0347">Helicase</keyword>
<evidence type="ECO:0000256" key="30">
    <source>
        <dbReference type="ARBA" id="ARBA00031576"/>
    </source>
</evidence>
<dbReference type="Ensembl" id="ENSMNET00000060689.1">
    <property type="protein sequence ID" value="ENSMNEP00000036226.1"/>
    <property type="gene ID" value="ENSMNEG00000041195.1"/>
</dbReference>
<keyword evidence="29" id="KW-0539">Nucleus</keyword>
<keyword evidence="16" id="KW-0509">mRNA transport</keyword>
<evidence type="ECO:0000256" key="24">
    <source>
        <dbReference type="ARBA" id="ARBA00023163"/>
    </source>
</evidence>
<dbReference type="GO" id="GO:0006417">
    <property type="term" value="P:regulation of translation"/>
    <property type="evidence" value="ECO:0007669"/>
    <property type="project" value="UniProtKB-KW"/>
</dbReference>
<dbReference type="GO" id="GO:0005654">
    <property type="term" value="C:nucleoplasm"/>
    <property type="evidence" value="ECO:0007669"/>
    <property type="project" value="UniProtKB-SubCell"/>
</dbReference>
<dbReference type="PROSITE" id="PS00690">
    <property type="entry name" value="DEAH_ATP_HELICASE"/>
    <property type="match status" value="1"/>
</dbReference>
<keyword evidence="12" id="KW-0677">Repeat</keyword>
<keyword evidence="18" id="KW-0810">Translation regulation</keyword>
<evidence type="ECO:0000256" key="18">
    <source>
        <dbReference type="ARBA" id="ARBA00022845"/>
    </source>
</evidence>
<dbReference type="GO" id="GO:0050684">
    <property type="term" value="P:regulation of mRNA processing"/>
    <property type="evidence" value="ECO:0007669"/>
    <property type="project" value="TreeGrafter"/>
</dbReference>
<evidence type="ECO:0000259" key="36">
    <source>
        <dbReference type="PROSITE" id="PS50137"/>
    </source>
</evidence>
<evidence type="ECO:0000256" key="31">
    <source>
        <dbReference type="ARBA" id="ARBA00033216"/>
    </source>
</evidence>
<keyword evidence="8" id="KW-0963">Cytoplasm</keyword>
<keyword evidence="28" id="KW-0206">Cytoskeleton</keyword>
<dbReference type="InterPro" id="IPR014001">
    <property type="entry name" value="Helicase_ATP-bd"/>
</dbReference>
<dbReference type="GO" id="GO:0003725">
    <property type="term" value="F:double-stranded RNA binding"/>
    <property type="evidence" value="ECO:0007669"/>
    <property type="project" value="InterPro"/>
</dbReference>
<keyword evidence="10" id="KW-0235">DNA replication</keyword>
<feature type="domain" description="DRBM" evidence="36">
    <location>
        <begin position="180"/>
        <end position="252"/>
    </location>
</feature>
<keyword evidence="40" id="KW-1185">Reference proteome</keyword>
<evidence type="ECO:0000256" key="7">
    <source>
        <dbReference type="ARBA" id="ARBA00022472"/>
    </source>
</evidence>
<dbReference type="SMART" id="SM00847">
    <property type="entry name" value="HA2"/>
    <property type="match status" value="1"/>
</dbReference>
<evidence type="ECO:0000256" key="10">
    <source>
        <dbReference type="ARBA" id="ARBA00022705"/>
    </source>
</evidence>
<dbReference type="InterPro" id="IPR048333">
    <property type="entry name" value="HA2_WH"/>
</dbReference>
<dbReference type="FunFam" id="3.40.50.300:FF:000284">
    <property type="entry name" value="probable ATP-dependent RNA helicase YTHDC2"/>
    <property type="match status" value="1"/>
</dbReference>
<dbReference type="SUPFAM" id="SSF54768">
    <property type="entry name" value="dsRNA-binding domain-like"/>
    <property type="match status" value="2"/>
</dbReference>
<dbReference type="PROSITE" id="PS51194">
    <property type="entry name" value="HELICASE_CTER"/>
    <property type="match status" value="1"/>
</dbReference>
<comment type="subcellular location">
    <subcellularLocation>
        <location evidence="1">Cytoplasm</location>
        <location evidence="1">Cytoskeleton</location>
        <location evidence="1">Microtubule organizing center</location>
        <location evidence="1">Centrosome</location>
    </subcellularLocation>
    <subcellularLocation>
        <location evidence="2">Nucleus</location>
        <location evidence="2">Nucleolus</location>
    </subcellularLocation>
    <subcellularLocation>
        <location evidence="3">Nucleus</location>
        <location evidence="3">Nucleoplasm</location>
    </subcellularLocation>
</comment>
<dbReference type="CDD" id="cd17972">
    <property type="entry name" value="DEXHc_DHX9"/>
    <property type="match status" value="1"/>
</dbReference>
<dbReference type="GO" id="GO:0070063">
    <property type="term" value="F:RNA polymerase binding"/>
    <property type="evidence" value="ECO:0007669"/>
    <property type="project" value="UniProtKB-ARBA"/>
</dbReference>
<evidence type="ECO:0000256" key="2">
    <source>
        <dbReference type="ARBA" id="ARBA00004604"/>
    </source>
</evidence>
<reference evidence="39" key="1">
    <citation type="submission" date="2025-08" db="UniProtKB">
        <authorList>
            <consortium name="Ensembl"/>
        </authorList>
    </citation>
    <scope>IDENTIFICATION</scope>
</reference>
<dbReference type="Proteomes" id="UP000233120">
    <property type="component" value="Unassembled WGS sequence"/>
</dbReference>
<reference evidence="39" key="2">
    <citation type="submission" date="2025-09" db="UniProtKB">
        <authorList>
            <consortium name="Ensembl"/>
        </authorList>
    </citation>
    <scope>IDENTIFICATION</scope>
</reference>
<dbReference type="Bgee" id="ENSMNEG00000041195">
    <property type="expression patterns" value="Expressed in thymus and 12 other cell types or tissues"/>
</dbReference>
<evidence type="ECO:0000256" key="11">
    <source>
        <dbReference type="ARBA" id="ARBA00022723"/>
    </source>
</evidence>
<dbReference type="InterPro" id="IPR001650">
    <property type="entry name" value="Helicase_C-like"/>
</dbReference>
<evidence type="ECO:0000256" key="6">
    <source>
        <dbReference type="ARBA" id="ARBA00022448"/>
    </source>
</evidence>
<evidence type="ECO:0000313" key="40">
    <source>
        <dbReference type="Proteomes" id="UP000233120"/>
    </source>
</evidence>
<proteinExistence type="inferred from homology"/>
<dbReference type="FunFam" id="3.40.50.300:FF:000677">
    <property type="entry name" value="ATP-dependent RNA helicase A"/>
    <property type="match status" value="1"/>
</dbReference>
<keyword evidence="27" id="KW-0464">Manganese</keyword>
<evidence type="ECO:0000256" key="13">
    <source>
        <dbReference type="ARBA" id="ARBA00022741"/>
    </source>
</evidence>
<dbReference type="InterPro" id="IPR014720">
    <property type="entry name" value="dsRBD_dom"/>
</dbReference>
<evidence type="ECO:0000256" key="21">
    <source>
        <dbReference type="ARBA" id="ARBA00023125"/>
    </source>
</evidence>
<evidence type="ECO:0000256" key="29">
    <source>
        <dbReference type="ARBA" id="ARBA00023242"/>
    </source>
</evidence>
<keyword evidence="26" id="KW-0395">Inflammatory response</keyword>
<dbReference type="InterPro" id="IPR007502">
    <property type="entry name" value="Helicase-assoc_dom"/>
</dbReference>
<gene>
    <name evidence="39" type="primary">DHX9</name>
</gene>
<dbReference type="PANTHER" id="PTHR18934">
    <property type="entry name" value="ATP-DEPENDENT RNA HELICASE"/>
    <property type="match status" value="1"/>
</dbReference>
<evidence type="ECO:0000259" key="37">
    <source>
        <dbReference type="PROSITE" id="PS51192"/>
    </source>
</evidence>
<dbReference type="GO" id="GO:0031047">
    <property type="term" value="P:regulatory ncRNA-mediated gene silencing"/>
    <property type="evidence" value="ECO:0007669"/>
    <property type="project" value="UniProtKB-KW"/>
</dbReference>
<keyword evidence="19 34" id="KW-0694">RNA-binding</keyword>
<dbReference type="Pfam" id="PF00270">
    <property type="entry name" value="DEAD"/>
    <property type="match status" value="1"/>
</dbReference>
<dbReference type="PROSITE" id="PS50137">
    <property type="entry name" value="DS_RBD"/>
    <property type="match status" value="2"/>
</dbReference>
<keyword evidence="9" id="KW-0507">mRNA processing</keyword>
<evidence type="ECO:0000256" key="19">
    <source>
        <dbReference type="ARBA" id="ARBA00022884"/>
    </source>
</evidence>
<evidence type="ECO:0000256" key="1">
    <source>
        <dbReference type="ARBA" id="ARBA00004300"/>
    </source>
</evidence>
<evidence type="ECO:0000256" key="16">
    <source>
        <dbReference type="ARBA" id="ARBA00022816"/>
    </source>
</evidence>
<dbReference type="GO" id="GO:0043138">
    <property type="term" value="F:3'-5' DNA helicase activity"/>
    <property type="evidence" value="ECO:0007669"/>
    <property type="project" value="TreeGrafter"/>
</dbReference>
<dbReference type="GO" id="GO:0006260">
    <property type="term" value="P:DNA replication"/>
    <property type="evidence" value="ECO:0007669"/>
    <property type="project" value="UniProtKB-KW"/>
</dbReference>
<keyword evidence="23" id="KW-0010">Activator</keyword>
<evidence type="ECO:0000256" key="20">
    <source>
        <dbReference type="ARBA" id="ARBA00023015"/>
    </source>
</evidence>
<keyword evidence="11" id="KW-0479">Metal-binding</keyword>
<evidence type="ECO:0000313" key="39">
    <source>
        <dbReference type="Ensembl" id="ENSMNEP00000036226.1"/>
    </source>
</evidence>
<feature type="region of interest" description="Disordered" evidence="35">
    <location>
        <begin position="83"/>
        <end position="118"/>
    </location>
</feature>
<evidence type="ECO:0000256" key="4">
    <source>
        <dbReference type="ARBA" id="ARBA00008792"/>
    </source>
</evidence>
<evidence type="ECO:0000256" key="15">
    <source>
        <dbReference type="ARBA" id="ARBA00022806"/>
    </source>
</evidence>
<evidence type="ECO:0000256" key="26">
    <source>
        <dbReference type="ARBA" id="ARBA00023198"/>
    </source>
</evidence>
<keyword evidence="21" id="KW-0238">DNA-binding</keyword>
<dbReference type="PANTHER" id="PTHR18934:SF119">
    <property type="entry name" value="ATP-DEPENDENT RNA HELICASE A"/>
    <property type="match status" value="1"/>
</dbReference>
<evidence type="ECO:0000256" key="23">
    <source>
        <dbReference type="ARBA" id="ARBA00023159"/>
    </source>
</evidence>
<evidence type="ECO:0000256" key="32">
    <source>
        <dbReference type="ARBA" id="ARBA00047984"/>
    </source>
</evidence>
<keyword evidence="6" id="KW-0813">Transport</keyword>
<feature type="region of interest" description="Disordered" evidence="35">
    <location>
        <begin position="588"/>
        <end position="608"/>
    </location>
</feature>
<dbReference type="PROSITE" id="PS51192">
    <property type="entry name" value="HELICASE_ATP_BIND_1"/>
    <property type="match status" value="1"/>
</dbReference>
<dbReference type="GeneTree" id="ENSGT00940000155924"/>
<evidence type="ECO:0000256" key="34">
    <source>
        <dbReference type="PROSITE-ProRule" id="PRU00266"/>
    </source>
</evidence>
<comment type="catalytic activity">
    <reaction evidence="32">
        <text>ATP + H2O = ADP + phosphate + H(+)</text>
        <dbReference type="Rhea" id="RHEA:13065"/>
        <dbReference type="ChEBI" id="CHEBI:15377"/>
        <dbReference type="ChEBI" id="CHEBI:15378"/>
        <dbReference type="ChEBI" id="CHEBI:30616"/>
        <dbReference type="ChEBI" id="CHEBI:43474"/>
        <dbReference type="ChEBI" id="CHEBI:456216"/>
        <dbReference type="EC" id="3.6.4.13"/>
    </reaction>
</comment>
<dbReference type="AlphaFoldDB" id="A0A2K6DK09"/>
<protein>
    <recommendedName>
        <fullName evidence="33">ATP-dependent RNA helicase A</fullName>
        <ecNumber evidence="5">3.6.4.13</ecNumber>
    </recommendedName>
    <alternativeName>
        <fullName evidence="30">DEAH box protein 9</fullName>
    </alternativeName>
    <alternativeName>
        <fullName evidence="31">Nuclear DNA helicase II</fullName>
    </alternativeName>
</protein>
<dbReference type="FunFam" id="3.30.160.20:FF:000028">
    <property type="entry name" value="ATP-dependent RNA helicase A"/>
    <property type="match status" value="1"/>
</dbReference>
<dbReference type="InterPro" id="IPR002464">
    <property type="entry name" value="DNA/RNA_helicase_DEAH_CS"/>
</dbReference>
<dbReference type="Pfam" id="PF04408">
    <property type="entry name" value="WHD_HA2"/>
    <property type="match status" value="1"/>
</dbReference>
<dbReference type="GO" id="GO:0006954">
    <property type="term" value="P:inflammatory response"/>
    <property type="evidence" value="ECO:0007669"/>
    <property type="project" value="UniProtKB-KW"/>
</dbReference>
<dbReference type="SMART" id="SM00490">
    <property type="entry name" value="HELICc"/>
    <property type="match status" value="1"/>
</dbReference>
<dbReference type="GO" id="GO:0046872">
    <property type="term" value="F:metal ion binding"/>
    <property type="evidence" value="ECO:0007669"/>
    <property type="project" value="UniProtKB-KW"/>
</dbReference>
<dbReference type="Pfam" id="PF07717">
    <property type="entry name" value="OB_NTP_bind"/>
    <property type="match status" value="1"/>
</dbReference>
<evidence type="ECO:0000256" key="35">
    <source>
        <dbReference type="SAM" id="MobiDB-lite"/>
    </source>
</evidence>
<dbReference type="Gene3D" id="3.40.50.300">
    <property type="entry name" value="P-loop containing nucleotide triphosphate hydrolases"/>
    <property type="match status" value="2"/>
</dbReference>
<dbReference type="GO" id="GO:0006397">
    <property type="term" value="P:mRNA processing"/>
    <property type="evidence" value="ECO:0007669"/>
    <property type="project" value="UniProtKB-KW"/>
</dbReference>
<dbReference type="GO" id="GO:0033679">
    <property type="term" value="F:3'-5' DNA/RNA helicase activity"/>
    <property type="evidence" value="ECO:0007669"/>
    <property type="project" value="InterPro"/>
</dbReference>
<keyword evidence="13" id="KW-0547">Nucleotide-binding</keyword>
<keyword evidence="17" id="KW-0067">ATP-binding</keyword>
<sequence>MGDVKNFLYAWCGKRKMTPSYEIRAVGNKNRQKFMCEVQVEGYNYTGMGNSTNKKDAQSNAARDFVNYLVRINEIKSEEVPAFGVASPPPLTDTPDTTANAEGDLPATMGGPLPPHLALKAENNSEVGASGYGVPGPTWDRGANLKDYYSRKEEQEVQATLESEEVDLNAGLHGNWTLENAKARLNQYFQKEKIQGEYKYTQVGPDHNRSFIAEMTIYIKQLGRRIFAREHGSNKKLAAQSCALSLVRQLYHLGVVEAYSGLTKKKEGETVEPYKVNLSQDLEHQLQNIIQELNLEILPPPEDPSVPVALNIGKLAQFEPSQRQNQVGVVPWSPPQSNWNPWTSSNIDEGPLAFATPEQISMDLKNELMYQLEQDHDLQAILQERELLPVKKFESEILEAISQNSVVIIRGATGCGKTTQVPQFILDDFIQNDRAAECNIVVTQPRRISAVSVAERVAFERGEEPGKSCGYSVRFESILPRPHASIMFCTVGVLLRKLEAGIRGISHVIVDEIHERDINTDFLLVVLRDVVQAYPEVRIVLMSATIDTSMFCEYFFNCPIIEVYGRTYPVQEYFLEDCIQMTHFVPPPKDKKKKDKDDDGGEDDDANCNLICGDEYGPETRLSMSQLNEKETPFELIEALLKYIETLNVPGAVLVFLPGWNLIYTMQKHLEMNPHFGSHRYQILPLHSQIPREEQRKVFDPVPVGVTKVILSTNIAETSITINDVVYVIDSCKQKVKLFTAHNNMTNYATVWASKTNLEQRKGRAGRVRPGFCFHLCSRARFERLETHMTPEMFRTPLHEIALSIKLLRLGGIGQFLAKAIEPPPLDAVIEAEHTLRELDALDANDELTPLGRILAKLPIEPRFGKMMIMGCIFYVGDAICTIAAATCFPEPFINEGKRLGYIHRNFAGNRFSDHVALLSVFQAWDDARMGGEEAEIRFCEHKRLNMATLRMTWEAKVQLKEILINSGFPEDCLLTQVFTNTGPDNNLDVVISLLAFGVYPNVCYHKEKRKILTTEGRNALIHKSSVNCPFSSQDMKYPSPFFVFGEKIRTRAISAKGMTLVTPLQLLLFASKKVQSDGQIVLVDDWIKLQISHEAAACITGLRAAMEALVVEVTKQPAIISQLDPVNERMLNMIRQISRPSAAGINLMIGSTRYGDGPRPPKMARYDNGSGYRRGGSSYSGGGYGGGYTSGGYGSGGYGGSPNSFRAGYGAGVGGGYRGVSRGGFRGNSGGDYRGPSGGYRGSGGFQRGGGRGAYGGGYFGQGRGGGGY</sequence>
<dbReference type="Gene3D" id="3.30.160.20">
    <property type="match status" value="2"/>
</dbReference>
<dbReference type="InterPro" id="IPR011709">
    <property type="entry name" value="DEAD-box_helicase_OB_fold"/>
</dbReference>
<accession>A0A2K6DK09</accession>
<dbReference type="GO" id="GO:0045944">
    <property type="term" value="P:positive regulation of transcription by RNA polymerase II"/>
    <property type="evidence" value="ECO:0007669"/>
    <property type="project" value="TreeGrafter"/>
</dbReference>
<evidence type="ECO:0000256" key="12">
    <source>
        <dbReference type="ARBA" id="ARBA00022737"/>
    </source>
</evidence>
<evidence type="ECO:0000256" key="14">
    <source>
        <dbReference type="ARBA" id="ARBA00022801"/>
    </source>
</evidence>
<evidence type="ECO:0000256" key="22">
    <source>
        <dbReference type="ARBA" id="ARBA00023158"/>
    </source>
</evidence>
<dbReference type="SMART" id="SM00358">
    <property type="entry name" value="DSRM"/>
    <property type="match status" value="2"/>
</dbReference>
<evidence type="ECO:0000256" key="9">
    <source>
        <dbReference type="ARBA" id="ARBA00022664"/>
    </source>
</evidence>
<dbReference type="GO" id="GO:0001069">
    <property type="term" value="F:regulatory region RNA binding"/>
    <property type="evidence" value="ECO:0007669"/>
    <property type="project" value="UniProtKB-ARBA"/>
</dbReference>
<evidence type="ECO:0000256" key="33">
    <source>
        <dbReference type="ARBA" id="ARBA00074860"/>
    </source>
</evidence>
<evidence type="ECO:0000259" key="38">
    <source>
        <dbReference type="PROSITE" id="PS51194"/>
    </source>
</evidence>
<dbReference type="GO" id="GO:0016887">
    <property type="term" value="F:ATP hydrolysis activity"/>
    <property type="evidence" value="ECO:0007669"/>
    <property type="project" value="TreeGrafter"/>
</dbReference>
<dbReference type="Pfam" id="PF00035">
    <property type="entry name" value="dsrm"/>
    <property type="match status" value="2"/>
</dbReference>
<dbReference type="InterPro" id="IPR044447">
    <property type="entry name" value="DHX9_DEXHc"/>
</dbReference>
<keyword evidence="22" id="KW-0943">RNA-mediated gene silencing</keyword>
<feature type="domain" description="DRBM" evidence="36">
    <location>
        <begin position="3"/>
        <end position="71"/>
    </location>
</feature>
<feature type="domain" description="Helicase C-terminal" evidence="38">
    <location>
        <begin position="636"/>
        <end position="809"/>
    </location>
</feature>
<dbReference type="CDD" id="cd19854">
    <property type="entry name" value="DSRM_DHX9_rpt1"/>
    <property type="match status" value="1"/>
</dbReference>
<keyword evidence="24" id="KW-0804">Transcription</keyword>
<evidence type="ECO:0000256" key="5">
    <source>
        <dbReference type="ARBA" id="ARBA00012552"/>
    </source>
</evidence>
<evidence type="ECO:0000256" key="17">
    <source>
        <dbReference type="ARBA" id="ARBA00022840"/>
    </source>
</evidence>
<feature type="domain" description="Helicase ATP-binding" evidence="37">
    <location>
        <begin position="398"/>
        <end position="564"/>
    </location>
</feature>
<dbReference type="GO" id="GO:0006353">
    <property type="term" value="P:DNA-templated transcription termination"/>
    <property type="evidence" value="ECO:0007669"/>
    <property type="project" value="UniProtKB-KW"/>
</dbReference>
<dbReference type="FunFam" id="1.20.120.1080:FF:000006">
    <property type="entry name" value="ATP-dependent RNA helicase A protein"/>
    <property type="match status" value="1"/>
</dbReference>
<dbReference type="CDD" id="cd18791">
    <property type="entry name" value="SF2_C_RHA"/>
    <property type="match status" value="1"/>
</dbReference>